<evidence type="ECO:0000259" key="3">
    <source>
        <dbReference type="Pfam" id="PF19031"/>
    </source>
</evidence>
<comment type="similarity">
    <text evidence="1">Belongs to the CCZ1 family.</text>
</comment>
<evidence type="ECO:0000256" key="2">
    <source>
        <dbReference type="SAM" id="MobiDB-lite"/>
    </source>
</evidence>
<dbReference type="PANTHER" id="PTHR13056:SF0">
    <property type="entry name" value="VACUOLAR FUSION PROTEIN CCZ1 HOMOLOG-RELATED"/>
    <property type="match status" value="1"/>
</dbReference>
<feature type="compositionally biased region" description="Basic and acidic residues" evidence="2">
    <location>
        <begin position="464"/>
        <end position="474"/>
    </location>
</feature>
<comment type="caution">
    <text evidence="4">The sequence shown here is derived from an EMBL/GenBank/DDBJ whole genome shotgun (WGS) entry which is preliminary data.</text>
</comment>
<feature type="region of interest" description="Disordered" evidence="2">
    <location>
        <begin position="455"/>
        <end position="482"/>
    </location>
</feature>
<feature type="region of interest" description="Disordered" evidence="2">
    <location>
        <begin position="515"/>
        <end position="537"/>
    </location>
</feature>
<dbReference type="Pfam" id="PF19031">
    <property type="entry name" value="Intu_longin_1"/>
    <property type="match status" value="1"/>
</dbReference>
<proteinExistence type="inferred from homology"/>
<feature type="region of interest" description="Disordered" evidence="2">
    <location>
        <begin position="43"/>
        <end position="67"/>
    </location>
</feature>
<protein>
    <recommendedName>
        <fullName evidence="3">CCZ1/INTU/HSP4 first Longin domain-containing protein</fullName>
    </recommendedName>
</protein>
<name>A0ABR4B0V7_9LECA</name>
<feature type="region of interest" description="Disordered" evidence="2">
    <location>
        <begin position="330"/>
        <end position="436"/>
    </location>
</feature>
<sequence>MSSTIERAGVVPAALSFLAIYNPSLSHSDETLHEQIVYYYSKPSHERHKSRQSSGNDEVEESREDRNEKLRQIGLAQGMVGFAKNFSNGKAVDAIETEKSRIILHELEPDWWILASVDLTRLPSSSEATAHQSQKSPISVEYSAREVCPPALLLQQILRAHQVFLLHQAPSIADLFARIPRPKFCGFLKRFWDGFIWNWDVLLHGNPAVDIFNGLKLAAGGELGIGEGEEEWGSGEREVLEGFIERTGGLVDLVVSRFGDGTPSSRTPSITSSSARPTPKEIGLDWQVSGRYPRPSDGVIFSGIGELTRRSVRNISSWIERLYMYDQDAYGVRDNPSSAPRRKRRKIESGPERARSRKNLGKPQNVSSSESSQAKGLGGTYNCPNETSTGIPPPIIAPERMLPAKDRTSRAPDGQSSIDPVKKETEGIPEDPTSGTETLMKYLTLGVYGSTWGIPSGRPPVSRRLSDLRKDEGGKSTPPVSFDKAKVQDLNAAPGYFLIGLQGQLEEDLQVTYDEEDTELGTDRETASGEHGNSNNRVMVRTLHVERAKRKSRESGENPAEDGEVTEEPYYDRLRVVVYVQKPFIFTFMFELQTDALAMPSFYRSLHHQLGPLQRPLLASTAPGKVSARIWEAASHKSTASTRSTQPIWDLVYDPARETIHTTLPNIPEPGPTAPDNFKSEVAPWTRIEALSVHWQVLNTYTSTRRQRSEIERTCKTSRGWWVVWMRLPNGPVTRNTDANTFREAFLIRKASDYVAPAARKSSGRFGMDVSGSSASGGWGPGKLAEGIGIDARQYIEGILSLNR</sequence>
<dbReference type="InterPro" id="IPR043987">
    <property type="entry name" value="CCZ1/INTU/HSP4_longin_1"/>
</dbReference>
<dbReference type="InterPro" id="IPR013176">
    <property type="entry name" value="Ccz1"/>
</dbReference>
<feature type="region of interest" description="Disordered" evidence="2">
    <location>
        <begin position="259"/>
        <end position="289"/>
    </location>
</feature>
<feature type="domain" description="CCZ1/INTU/HSP4 first Longin" evidence="3">
    <location>
        <begin position="16"/>
        <end position="120"/>
    </location>
</feature>
<feature type="compositionally biased region" description="Polar residues" evidence="2">
    <location>
        <begin position="362"/>
        <end position="374"/>
    </location>
</feature>
<organism evidence="4 5">
    <name type="scientific">Lepraria finkii</name>
    <dbReference type="NCBI Taxonomy" id="1340010"/>
    <lineage>
        <taxon>Eukaryota</taxon>
        <taxon>Fungi</taxon>
        <taxon>Dikarya</taxon>
        <taxon>Ascomycota</taxon>
        <taxon>Pezizomycotina</taxon>
        <taxon>Lecanoromycetes</taxon>
        <taxon>OSLEUM clade</taxon>
        <taxon>Lecanoromycetidae</taxon>
        <taxon>Lecanorales</taxon>
        <taxon>Lecanorineae</taxon>
        <taxon>Stereocaulaceae</taxon>
        <taxon>Lepraria</taxon>
    </lineage>
</organism>
<gene>
    <name evidence="4" type="ORF">ABVK25_008192</name>
</gene>
<feature type="compositionally biased region" description="Low complexity" evidence="2">
    <location>
        <begin position="262"/>
        <end position="277"/>
    </location>
</feature>
<accession>A0ABR4B0V7</accession>
<dbReference type="EMBL" id="JBHFEH010000034">
    <property type="protein sequence ID" value="KAL2051530.1"/>
    <property type="molecule type" value="Genomic_DNA"/>
</dbReference>
<evidence type="ECO:0000313" key="5">
    <source>
        <dbReference type="Proteomes" id="UP001590951"/>
    </source>
</evidence>
<dbReference type="Proteomes" id="UP001590951">
    <property type="component" value="Unassembled WGS sequence"/>
</dbReference>
<evidence type="ECO:0000313" key="4">
    <source>
        <dbReference type="EMBL" id="KAL2051530.1"/>
    </source>
</evidence>
<dbReference type="PANTHER" id="PTHR13056">
    <property type="entry name" value="VACUOLAR FUSION PROTEIN CCZ1 HOMOLOG-RELATED"/>
    <property type="match status" value="1"/>
</dbReference>
<reference evidence="4 5" key="1">
    <citation type="submission" date="2024-09" db="EMBL/GenBank/DDBJ databases">
        <title>Rethinking Asexuality: The Enigmatic Case of Functional Sexual Genes in Lepraria (Stereocaulaceae).</title>
        <authorList>
            <person name="Doellman M."/>
            <person name="Sun Y."/>
            <person name="Barcenas-Pena A."/>
            <person name="Lumbsch H.T."/>
            <person name="Grewe F."/>
        </authorList>
    </citation>
    <scope>NUCLEOTIDE SEQUENCE [LARGE SCALE GENOMIC DNA]</scope>
    <source>
        <strain evidence="4 5">Grewe 0041</strain>
    </source>
</reference>
<evidence type="ECO:0000256" key="1">
    <source>
        <dbReference type="ARBA" id="ARBA00005352"/>
    </source>
</evidence>
<keyword evidence="5" id="KW-1185">Reference proteome</keyword>